<dbReference type="SUPFAM" id="SSF103473">
    <property type="entry name" value="MFS general substrate transporter"/>
    <property type="match status" value="1"/>
</dbReference>
<feature type="transmembrane region" description="Helical" evidence="6">
    <location>
        <begin position="93"/>
        <end position="115"/>
    </location>
</feature>
<accession>A0A0C4YG37</accession>
<gene>
    <name evidence="8" type="ORF">RR42_s0312</name>
</gene>
<feature type="transmembrane region" description="Helical" evidence="6">
    <location>
        <begin position="380"/>
        <end position="402"/>
    </location>
</feature>
<comment type="subcellular location">
    <subcellularLocation>
        <location evidence="1">Membrane</location>
        <topology evidence="1">Multi-pass membrane protein</topology>
    </subcellularLocation>
</comment>
<evidence type="ECO:0000256" key="3">
    <source>
        <dbReference type="ARBA" id="ARBA00022692"/>
    </source>
</evidence>
<evidence type="ECO:0000313" key="8">
    <source>
        <dbReference type="EMBL" id="AJG21908.1"/>
    </source>
</evidence>
<keyword evidence="2" id="KW-0813">Transport</keyword>
<dbReference type="OrthoDB" id="5441967at2"/>
<dbReference type="RefSeq" id="WP_052494859.1">
    <property type="nucleotide sequence ID" value="NZ_CP010537.1"/>
</dbReference>
<feature type="transmembrane region" description="Helical" evidence="6">
    <location>
        <begin position="258"/>
        <end position="278"/>
    </location>
</feature>
<dbReference type="EMBL" id="CP010537">
    <property type="protein sequence ID" value="AJG21908.1"/>
    <property type="molecule type" value="Genomic_DNA"/>
</dbReference>
<feature type="domain" description="Major facilitator superfamily (MFS) profile" evidence="7">
    <location>
        <begin position="31"/>
        <end position="438"/>
    </location>
</feature>
<feature type="transmembrane region" description="Helical" evidence="6">
    <location>
        <begin position="64"/>
        <end position="81"/>
    </location>
</feature>
<evidence type="ECO:0000256" key="1">
    <source>
        <dbReference type="ARBA" id="ARBA00004141"/>
    </source>
</evidence>
<feature type="transmembrane region" description="Helical" evidence="6">
    <location>
        <begin position="290"/>
        <end position="311"/>
    </location>
</feature>
<dbReference type="PANTHER" id="PTHR43791">
    <property type="entry name" value="PERMEASE-RELATED"/>
    <property type="match status" value="1"/>
</dbReference>
<protein>
    <submittedName>
        <fullName evidence="8">Nitrate/nitrite transporter</fullName>
    </submittedName>
</protein>
<evidence type="ECO:0000256" key="4">
    <source>
        <dbReference type="ARBA" id="ARBA00022989"/>
    </source>
</evidence>
<dbReference type="PANTHER" id="PTHR43791:SF36">
    <property type="entry name" value="TRANSPORTER, PUTATIVE (AFU_ORTHOLOGUE AFUA_6G08340)-RELATED"/>
    <property type="match status" value="1"/>
</dbReference>
<organism evidence="8 9">
    <name type="scientific">Cupriavidus basilensis</name>
    <dbReference type="NCBI Taxonomy" id="68895"/>
    <lineage>
        <taxon>Bacteria</taxon>
        <taxon>Pseudomonadati</taxon>
        <taxon>Pseudomonadota</taxon>
        <taxon>Betaproteobacteria</taxon>
        <taxon>Burkholderiales</taxon>
        <taxon>Burkholderiaceae</taxon>
        <taxon>Cupriavidus</taxon>
    </lineage>
</organism>
<feature type="transmembrane region" description="Helical" evidence="6">
    <location>
        <begin position="414"/>
        <end position="434"/>
    </location>
</feature>
<evidence type="ECO:0000259" key="7">
    <source>
        <dbReference type="PROSITE" id="PS50850"/>
    </source>
</evidence>
<dbReference type="PROSITE" id="PS50850">
    <property type="entry name" value="MFS"/>
    <property type="match status" value="1"/>
</dbReference>
<name>A0A0C4YG37_9BURK</name>
<keyword evidence="9" id="KW-1185">Reference proteome</keyword>
<dbReference type="GO" id="GO:0022857">
    <property type="term" value="F:transmembrane transporter activity"/>
    <property type="evidence" value="ECO:0007669"/>
    <property type="project" value="InterPro"/>
</dbReference>
<dbReference type="AlphaFoldDB" id="A0A0C4YG37"/>
<evidence type="ECO:0000256" key="5">
    <source>
        <dbReference type="ARBA" id="ARBA00023136"/>
    </source>
</evidence>
<feature type="transmembrane region" description="Helical" evidence="6">
    <location>
        <begin position="155"/>
        <end position="180"/>
    </location>
</feature>
<dbReference type="InterPro" id="IPR020846">
    <property type="entry name" value="MFS_dom"/>
</dbReference>
<dbReference type="CDD" id="cd17319">
    <property type="entry name" value="MFS_ExuT_GudP_like"/>
    <property type="match status" value="1"/>
</dbReference>
<keyword evidence="3 6" id="KW-0812">Transmembrane</keyword>
<feature type="transmembrane region" description="Helical" evidence="6">
    <location>
        <begin position="192"/>
        <end position="212"/>
    </location>
</feature>
<dbReference type="InterPro" id="IPR011701">
    <property type="entry name" value="MFS"/>
</dbReference>
<dbReference type="Gene3D" id="1.20.1250.20">
    <property type="entry name" value="MFS general substrate transporter like domains"/>
    <property type="match status" value="2"/>
</dbReference>
<reference evidence="8 9" key="1">
    <citation type="journal article" date="2015" name="Genome Announc.">
        <title>Complete Genome Sequence of Cupriavidus basilensis 4G11, Isolated from the Oak Ridge Field Research Center Site.</title>
        <authorList>
            <person name="Ray J."/>
            <person name="Waters R.J."/>
            <person name="Skerker J.M."/>
            <person name="Kuehl J.V."/>
            <person name="Price M.N."/>
            <person name="Huang J."/>
            <person name="Chakraborty R."/>
            <person name="Arkin A.P."/>
            <person name="Deutschbauer A."/>
        </authorList>
    </citation>
    <scope>NUCLEOTIDE SEQUENCE [LARGE SCALE GENOMIC DNA]</scope>
    <source>
        <strain evidence="8">4G11</strain>
    </source>
</reference>
<evidence type="ECO:0000256" key="2">
    <source>
        <dbReference type="ARBA" id="ARBA00022448"/>
    </source>
</evidence>
<keyword evidence="4 6" id="KW-1133">Transmembrane helix</keyword>
<dbReference type="Pfam" id="PF07690">
    <property type="entry name" value="MFS_1"/>
    <property type="match status" value="1"/>
</dbReference>
<feature type="transmembrane region" description="Helical" evidence="6">
    <location>
        <begin position="121"/>
        <end position="143"/>
    </location>
</feature>
<evidence type="ECO:0000313" key="9">
    <source>
        <dbReference type="Proteomes" id="UP000031843"/>
    </source>
</evidence>
<dbReference type="Proteomes" id="UP000031843">
    <property type="component" value="Chromosome secondary"/>
</dbReference>
<dbReference type="KEGG" id="cbw:RR42_s0312"/>
<feature type="transmembrane region" description="Helical" evidence="6">
    <location>
        <begin position="348"/>
        <end position="368"/>
    </location>
</feature>
<keyword evidence="5 6" id="KW-0472">Membrane</keyword>
<feature type="transmembrane region" description="Helical" evidence="6">
    <location>
        <begin position="323"/>
        <end position="342"/>
    </location>
</feature>
<dbReference type="FunFam" id="1.20.1250.20:FF:000018">
    <property type="entry name" value="MFS transporter permease"/>
    <property type="match status" value="1"/>
</dbReference>
<dbReference type="GO" id="GO:0016020">
    <property type="term" value="C:membrane"/>
    <property type="evidence" value="ECO:0007669"/>
    <property type="project" value="UniProtKB-SubCell"/>
</dbReference>
<proteinExistence type="predicted"/>
<sequence length="462" mass="49470">MNTAALTKPAGAAAADPASDAELFRKITWRLLPLLCVCYVFNYLDRTNVGYAQLQMREDLGFGDAVFGLGASIFFLGYALFEVPSNLMLAKIGVRATLLRIMGLWGLASAAMIFVSTPTQFYALRFLIGVLEAGFAPGVLYYFTLWYPSRRRAQVTALFFMAYGAAPIVAGPLAGLVMTFLNGAWSLQGWQWLFLLEGIPSALLGILAFFILSDGPAQARWLSAPERQRVVRLLEEDQAANGIRAAHGFGAAMRDRRVWMLGLISFLAILGIYALSFWQPTLLKMMGLSVLQVGFYAVVPAVTGIAASIVVGRHSDRTGERRWHFAVAALVGALGLSLTTLFMHNPLAAVLCLALSSAGISSAFTILWSVPGSILADRGAAAGIAMISTIGSSAGLVAPVMVGAIKAATGGFTVSLYILSAALVLAALLFVLAFPMRMAARETRPARQALPRRASRLKRPAP</sequence>
<dbReference type="STRING" id="68895.RR42_s0312"/>
<evidence type="ECO:0000256" key="6">
    <source>
        <dbReference type="SAM" id="Phobius"/>
    </source>
</evidence>
<dbReference type="InterPro" id="IPR036259">
    <property type="entry name" value="MFS_trans_sf"/>
</dbReference>